<accession>A0ABX9XHY7</accession>
<evidence type="ECO:0000313" key="3">
    <source>
        <dbReference type="Proteomes" id="UP000275199"/>
    </source>
</evidence>
<protein>
    <submittedName>
        <fullName evidence="2">Uncharacterized protein</fullName>
    </submittedName>
</protein>
<proteinExistence type="predicted"/>
<keyword evidence="3" id="KW-1185">Reference proteome</keyword>
<organism evidence="2 3">
    <name type="scientific">Pseudomonas neustonica</name>
    <dbReference type="NCBI Taxonomy" id="2487346"/>
    <lineage>
        <taxon>Bacteria</taxon>
        <taxon>Pseudomonadati</taxon>
        <taxon>Pseudomonadota</taxon>
        <taxon>Gammaproteobacteria</taxon>
        <taxon>Pseudomonadales</taxon>
        <taxon>Pseudomonadaceae</taxon>
        <taxon>Pseudomonas</taxon>
    </lineage>
</organism>
<reference evidence="2 3" key="1">
    <citation type="submission" date="2018-11" db="EMBL/GenBank/DDBJ databases">
        <authorList>
            <person name="Jang G.I."/>
            <person name="Hwang C.Y."/>
        </authorList>
    </citation>
    <scope>NUCLEOTIDE SEQUENCE [LARGE SCALE GENOMIC DNA]</scope>
    <source>
        <strain evidence="2 3">SSM26</strain>
    </source>
</reference>
<gene>
    <name evidence="2" type="ORF">EF096_10145</name>
</gene>
<evidence type="ECO:0000313" key="2">
    <source>
        <dbReference type="EMBL" id="ROZ84747.1"/>
    </source>
</evidence>
<dbReference type="Proteomes" id="UP000275199">
    <property type="component" value="Unassembled WGS sequence"/>
</dbReference>
<evidence type="ECO:0000256" key="1">
    <source>
        <dbReference type="SAM" id="MobiDB-lite"/>
    </source>
</evidence>
<name>A0ABX9XHY7_9PSED</name>
<comment type="caution">
    <text evidence="2">The sequence shown here is derived from an EMBL/GenBank/DDBJ whole genome shotgun (WGS) entry which is preliminary data.</text>
</comment>
<sequence>MVAIGKPASLNKGERPENDSRTDNEFLHPASRSHWRPILTRDSPKTTSTSQPKHLLGWTQGIPGPKLGFSASC</sequence>
<feature type="region of interest" description="Disordered" evidence="1">
    <location>
        <begin position="1"/>
        <end position="73"/>
    </location>
</feature>
<dbReference type="EMBL" id="RKKU01000010">
    <property type="protein sequence ID" value="ROZ84747.1"/>
    <property type="molecule type" value="Genomic_DNA"/>
</dbReference>
<feature type="compositionally biased region" description="Basic and acidic residues" evidence="1">
    <location>
        <begin position="12"/>
        <end position="26"/>
    </location>
</feature>